<dbReference type="Proteomes" id="UP000180253">
    <property type="component" value="Unassembled WGS sequence"/>
</dbReference>
<sequence length="126" mass="14390">MELRAQNGNLGNSDVRSWYNETVAPVSKLNEQWLRHGFSAEERATLAHGIRHEARIKARSFMADPVEVEMLRARDLQKYQNPHGPTLEHLVNKNLKAGMAGDDIFEAIINSSNRTSKEYNKRFGIK</sequence>
<accession>A0A1S1NF39</accession>
<name>A0A1S1NF39_9GAMM</name>
<organism evidence="1 2">
    <name type="scientific">Pseudoalteromonas byunsanensis</name>
    <dbReference type="NCBI Taxonomy" id="327939"/>
    <lineage>
        <taxon>Bacteria</taxon>
        <taxon>Pseudomonadati</taxon>
        <taxon>Pseudomonadota</taxon>
        <taxon>Gammaproteobacteria</taxon>
        <taxon>Alteromonadales</taxon>
        <taxon>Pseudoalteromonadaceae</taxon>
        <taxon>Pseudoalteromonas</taxon>
    </lineage>
</organism>
<keyword evidence="2" id="KW-1185">Reference proteome</keyword>
<proteinExistence type="predicted"/>
<protein>
    <submittedName>
        <fullName evidence="1">Uncharacterized protein</fullName>
    </submittedName>
</protein>
<reference evidence="1 2" key="1">
    <citation type="submission" date="2016-10" db="EMBL/GenBank/DDBJ databases">
        <title>Pseudoalteromonas amylolytica sp. nov., isolated from the surface seawater.</title>
        <authorList>
            <person name="Wu Y.-H."/>
            <person name="Cheng H."/>
            <person name="Jin X.-B."/>
            <person name="Wang C.-S."/>
            <person name="Xu X.-W."/>
        </authorList>
    </citation>
    <scope>NUCLEOTIDE SEQUENCE [LARGE SCALE GENOMIC DNA]</scope>
    <source>
        <strain evidence="1 2">JCM 12483</strain>
    </source>
</reference>
<comment type="caution">
    <text evidence="1">The sequence shown here is derived from an EMBL/GenBank/DDBJ whole genome shotgun (WGS) entry which is preliminary data.</text>
</comment>
<dbReference type="EMBL" id="MNAN01000024">
    <property type="protein sequence ID" value="OHU97008.1"/>
    <property type="molecule type" value="Genomic_DNA"/>
</dbReference>
<dbReference type="AlphaFoldDB" id="A0A1S1NF39"/>
<gene>
    <name evidence="1" type="ORF">BIW53_03340</name>
</gene>
<evidence type="ECO:0000313" key="2">
    <source>
        <dbReference type="Proteomes" id="UP000180253"/>
    </source>
</evidence>
<evidence type="ECO:0000313" key="1">
    <source>
        <dbReference type="EMBL" id="OHU97008.1"/>
    </source>
</evidence>